<evidence type="ECO:0000256" key="7">
    <source>
        <dbReference type="RuleBase" id="RU000434"/>
    </source>
</evidence>
<dbReference type="InterPro" id="IPR007121">
    <property type="entry name" value="RNA_pol_bsu_CS"/>
</dbReference>
<dbReference type="InterPro" id="IPR007120">
    <property type="entry name" value="DNA-dir_RNAP_su2_dom"/>
</dbReference>
<dbReference type="InterPro" id="IPR007642">
    <property type="entry name" value="RNA_pol_Rpb2_2"/>
</dbReference>
<feature type="domain" description="RNA polymerase beta subunit protrusion" evidence="12">
    <location>
        <begin position="27"/>
        <end position="648"/>
    </location>
</feature>
<evidence type="ECO:0000256" key="6">
    <source>
        <dbReference type="HAMAP-Rule" id="MF_01321"/>
    </source>
</evidence>
<comment type="catalytic activity">
    <reaction evidence="5 6 8">
        <text>RNA(n) + a ribonucleoside 5'-triphosphate = RNA(n+1) + diphosphate</text>
        <dbReference type="Rhea" id="RHEA:21248"/>
        <dbReference type="Rhea" id="RHEA-COMP:14527"/>
        <dbReference type="Rhea" id="RHEA-COMP:17342"/>
        <dbReference type="ChEBI" id="CHEBI:33019"/>
        <dbReference type="ChEBI" id="CHEBI:61557"/>
        <dbReference type="ChEBI" id="CHEBI:140395"/>
        <dbReference type="EC" id="2.7.7.6"/>
    </reaction>
</comment>
<evidence type="ECO:0000256" key="3">
    <source>
        <dbReference type="ARBA" id="ARBA00022695"/>
    </source>
</evidence>
<dbReference type="Pfam" id="PF04565">
    <property type="entry name" value="RNA_pol_Rpb2_3"/>
    <property type="match status" value="1"/>
</dbReference>
<evidence type="ECO:0000256" key="4">
    <source>
        <dbReference type="ARBA" id="ARBA00023163"/>
    </source>
</evidence>
<dbReference type="InterPro" id="IPR037034">
    <property type="entry name" value="RNA_pol_Rpb2_2_sf"/>
</dbReference>
<accession>A0ABS7DI12</accession>
<feature type="domain" description="DNA-directed RNA polymerase beta subunit external 1" evidence="14">
    <location>
        <begin position="740"/>
        <end position="805"/>
    </location>
</feature>
<evidence type="ECO:0000256" key="2">
    <source>
        <dbReference type="ARBA" id="ARBA00022679"/>
    </source>
</evidence>
<dbReference type="Gene3D" id="3.90.1110.10">
    <property type="entry name" value="RNA polymerase Rpb2, domain 2"/>
    <property type="match status" value="3"/>
</dbReference>
<keyword evidence="4 6" id="KW-0804">Transcription</keyword>
<comment type="function">
    <text evidence="6 8">DNA-dependent RNA polymerase catalyzes the transcription of DNA into RNA using the four ribonucleoside triphosphates as substrates.</text>
</comment>
<gene>
    <name evidence="6 15" type="primary">rpoB</name>
    <name evidence="15" type="ORF">J5V48_08525</name>
</gene>
<dbReference type="Gene3D" id="3.90.1800.10">
    <property type="entry name" value="RNA polymerase alpha subunit dimerisation domain"/>
    <property type="match status" value="1"/>
</dbReference>
<dbReference type="SUPFAM" id="SSF64484">
    <property type="entry name" value="beta and beta-prime subunits of DNA dependent RNA-polymerase"/>
    <property type="match status" value="1"/>
</dbReference>
<reference evidence="15 16" key="1">
    <citation type="submission" date="2021-03" db="EMBL/GenBank/DDBJ databases">
        <title>Succinivibrio sp. nov. isolated from feces of cow.</title>
        <authorList>
            <person name="Choi J.-Y."/>
        </authorList>
    </citation>
    <scope>NUCLEOTIDE SEQUENCE [LARGE SCALE GENOMIC DNA]</scope>
    <source>
        <strain evidence="15 16">AGMB01872</strain>
    </source>
</reference>
<dbReference type="PANTHER" id="PTHR20856">
    <property type="entry name" value="DNA-DIRECTED RNA POLYMERASE I SUBUNIT 2"/>
    <property type="match status" value="1"/>
</dbReference>
<dbReference type="Pfam" id="PF00562">
    <property type="entry name" value="RNA_pol_Rpb2_6"/>
    <property type="match status" value="1"/>
</dbReference>
<evidence type="ECO:0000256" key="1">
    <source>
        <dbReference type="ARBA" id="ARBA00022478"/>
    </source>
</evidence>
<keyword evidence="1 6" id="KW-0240">DNA-directed RNA polymerase</keyword>
<dbReference type="NCBIfam" id="TIGR02013">
    <property type="entry name" value="rpoB"/>
    <property type="match status" value="1"/>
</dbReference>
<dbReference type="GO" id="GO:0000428">
    <property type="term" value="C:DNA-directed RNA polymerase complex"/>
    <property type="evidence" value="ECO:0007669"/>
    <property type="project" value="UniProtKB-KW"/>
</dbReference>
<dbReference type="InterPro" id="IPR010243">
    <property type="entry name" value="RNA_pol_bsu_bac"/>
</dbReference>
<dbReference type="Gene3D" id="3.90.1100.10">
    <property type="match status" value="2"/>
</dbReference>
<evidence type="ECO:0000313" key="15">
    <source>
        <dbReference type="EMBL" id="MBW7570937.1"/>
    </source>
</evidence>
<evidence type="ECO:0000256" key="8">
    <source>
        <dbReference type="RuleBase" id="RU363031"/>
    </source>
</evidence>
<evidence type="ECO:0000313" key="16">
    <source>
        <dbReference type="Proteomes" id="UP000731465"/>
    </source>
</evidence>
<dbReference type="HAMAP" id="MF_01321">
    <property type="entry name" value="RNApol_bact_RpoB"/>
    <property type="match status" value="1"/>
</dbReference>
<dbReference type="Proteomes" id="UP000731465">
    <property type="component" value="Unassembled WGS sequence"/>
</dbReference>
<dbReference type="Pfam" id="PF04560">
    <property type="entry name" value="RNA_pol_Rpb2_7"/>
    <property type="match status" value="1"/>
</dbReference>
<dbReference type="InterPro" id="IPR037033">
    <property type="entry name" value="DNA-dir_RNAP_su2_hyb_sf"/>
</dbReference>
<dbReference type="EC" id="2.7.7.6" evidence="6 8"/>
<dbReference type="NCBIfam" id="NF001616">
    <property type="entry name" value="PRK00405.1"/>
    <property type="match status" value="1"/>
</dbReference>
<organism evidence="15 16">
    <name type="scientific">Succinivibrio faecicola</name>
    <dbReference type="NCBI Taxonomy" id="2820300"/>
    <lineage>
        <taxon>Bacteria</taxon>
        <taxon>Pseudomonadati</taxon>
        <taxon>Pseudomonadota</taxon>
        <taxon>Gammaproteobacteria</taxon>
        <taxon>Aeromonadales</taxon>
        <taxon>Succinivibrionaceae</taxon>
        <taxon>Succinivibrio</taxon>
    </lineage>
</organism>
<dbReference type="InterPro" id="IPR007641">
    <property type="entry name" value="RNA_pol_Rpb2_7"/>
</dbReference>
<feature type="domain" description="RNA polymerase Rpb2" evidence="11">
    <location>
        <begin position="569"/>
        <end position="603"/>
    </location>
</feature>
<proteinExistence type="inferred from homology"/>
<comment type="subunit">
    <text evidence="6 8">The RNAP catalytic core consists of 2 alpha, 1 beta, 1 beta' and 1 omega subunit. When a sigma factor is associated with the core the holoenzyme is formed, which can initiate transcription.</text>
</comment>
<dbReference type="InterPro" id="IPR007645">
    <property type="entry name" value="RNA_pol_Rpb2_3"/>
</dbReference>
<dbReference type="CDD" id="cd00653">
    <property type="entry name" value="RNA_pol_B_RPB2"/>
    <property type="match status" value="1"/>
</dbReference>
<dbReference type="InterPro" id="IPR019462">
    <property type="entry name" value="DNA-dir_RNA_pol_bsu_external_1"/>
</dbReference>
<comment type="similarity">
    <text evidence="6 7">Belongs to the RNA polymerase beta chain family.</text>
</comment>
<dbReference type="RefSeq" id="WP_219938160.1">
    <property type="nucleotide sequence ID" value="NZ_JAGFNY010000037.1"/>
</dbReference>
<evidence type="ECO:0000259" key="14">
    <source>
        <dbReference type="Pfam" id="PF10385"/>
    </source>
</evidence>
<dbReference type="Gene3D" id="2.40.50.100">
    <property type="match status" value="1"/>
</dbReference>
<dbReference type="InterPro" id="IPR042107">
    <property type="entry name" value="DNA-dir_RNA_pol_bsu_ext_1_sf"/>
</dbReference>
<comment type="caution">
    <text evidence="15">The sequence shown here is derived from an EMBL/GenBank/DDBJ whole genome shotgun (WGS) entry which is preliminary data.</text>
</comment>
<feature type="domain" description="DNA-directed RNA polymerase subunit 2 hybrid-binding" evidence="9">
    <location>
        <begin position="866"/>
        <end position="1413"/>
    </location>
</feature>
<dbReference type="InterPro" id="IPR015712">
    <property type="entry name" value="DNA-dir_RNA_pol_su2"/>
</dbReference>
<dbReference type="Gene3D" id="2.40.50.150">
    <property type="match status" value="1"/>
</dbReference>
<dbReference type="Gene3D" id="2.30.150.10">
    <property type="entry name" value="DNA-directed RNA polymerase, beta subunit, external 1 domain"/>
    <property type="match status" value="1"/>
</dbReference>
<evidence type="ECO:0000259" key="10">
    <source>
        <dbReference type="Pfam" id="PF04560"/>
    </source>
</evidence>
<feature type="domain" description="RNA polymerase Rpb2" evidence="11">
    <location>
        <begin position="169"/>
        <end position="238"/>
    </location>
</feature>
<keyword evidence="2 6" id="KW-0808">Transferase</keyword>
<protein>
    <recommendedName>
        <fullName evidence="6 8">DNA-directed RNA polymerase subunit beta</fullName>
        <shortName evidence="6">RNAP subunit beta</shortName>
        <ecNumber evidence="6 8">2.7.7.6</ecNumber>
    </recommendedName>
    <alternativeName>
        <fullName evidence="6">RNA polymerase subunit beta</fullName>
    </alternativeName>
    <alternativeName>
        <fullName evidence="6">Transcriptase subunit beta</fullName>
    </alternativeName>
</protein>
<keyword evidence="3 6" id="KW-0548">Nucleotidyltransferase</keyword>
<dbReference type="GO" id="GO:0003899">
    <property type="term" value="F:DNA-directed RNA polymerase activity"/>
    <property type="evidence" value="ECO:0007669"/>
    <property type="project" value="UniProtKB-EC"/>
</dbReference>
<feature type="domain" description="RNA polymerase Rpb2" evidence="10">
    <location>
        <begin position="1415"/>
        <end position="1489"/>
    </location>
</feature>
<evidence type="ECO:0000259" key="12">
    <source>
        <dbReference type="Pfam" id="PF04563"/>
    </source>
</evidence>
<dbReference type="PROSITE" id="PS01166">
    <property type="entry name" value="RNA_POL_BETA"/>
    <property type="match status" value="1"/>
</dbReference>
<sequence>MVYSYTEQKRIRKDFGKRVKVLDTPYLLAVQLDSFKQFISSDPNNENGLVAAFKSVFPIKSYSGNAELCYNSFHLGEPKFNVRECMIRGTTYSAPLKVKLSLVRYEKDNLKTVKERIDQDVYMGEIPLMTDNGTFIVNGTERVVVSQLHRSPSVFFDNDRGKTYPGRILFSARVIPYRGSWLDFEFDHRDNLYVRIDRRRKLPATVLLRALGYNTEQILGLFFDTVEIDFKSKSISMELVPESLRGETASFDIKVGKDVIVEKGMKITARHVRQLKKAEVTSIEVPAEFLLDKIVAKDYRNKDGEVVLAANTLLNEDNLKAISENGLKKIEILYTSAVDEGPFIADTLRNDTTRDLSSDEADRNAALFEIYKMMRPGEIPTVEAAEVLFKNLFFAEDRYDLSSVGRMKFDSRFVEEKSFKAGVSRLLSSDVEINTQDSGISVVDGFVYAQYPQIVDSIKPLLDEAEVACMPNTSPERVADKLLGFLDNILIPSKKNEMLPAQERLLHKVKITPKDGEAFTYDRAIILPLSVLDLSSNVKELDAKATDSKGKPINLDTSFIENEALRGTLNHSDIIKVIRYLVKIRNGKETIDDIDHLGNRRIRSVGEMAENQFRIGLVRVERAVKERLSLGDLDNTTPQELINAKPISAAIKEFYGSSQLSQFMDQNNPLSEVTHKRRISALGPGGLTRERAGFEVRDVHPTHYGRLCPIETPEGPNIGLINSLAVFARCNDYGFLETPYRYVKDGVVTEEFQYLSAIDEGQYVIAQANTDLDENGKILSDYVQCRYKGESEVRRASDVQFMDVSPQQIISVAAALIPFLEHDDANRALMGANMQRQAVPTVRSEKPFVGTGMERAVAVDSGVSIIAKRGGVVQHVDGGRIVIRVNIDEIEGDNDAGIDIYNLIKYTRSNQNTCINQRPCVGLNEQVKAGDVIADGSSTDMGELALGQNMRIAFMPWNGYNYEDSILVSERVAAKDRLTTIHIEEMTCVARDTKLGPEEITADIPNVGENALSKLDEAGIVYVGAEVVGGDILVGKVTPKGETQLTPEEKLLRAIFGEKASEVKDSSLRLPNGETGTVVDVQIFTREGVEKDKRAKEIEEMHINQAKKDLDEEFAFLTQGLMHQVRVHLVKNGMTQQQVDSLSDEQLLEQNLSDDKAQRQLEAFAERLKSFEKEYHDKFEAEKKKFTDGDDLTPGVLKIVKVYVAVKRRIQPGDKLAGRHGNKGVISKINPIEDMPYDETGRPVDMVLNPLGVPSRMNIGQVLEVHLGLAAKGIGEKINKMIVQQKAIAEIRKTLQEIYDLGDTSQEVDISAMSDAEVMTLANNLRDGLPVATPVFDGAQEENIKEMLKMAGLPESGQMTLFDGRTGRAFERKVTVGYMYMLKLNHLVDDKMHARSTGSYSLVTQQPLGGKAQFGGQRFGEMEVWALEAYGAAYTLREMLTVKSDDVNGRTKMYKNIVDGKYTMEAGIPESFNVLLREIRSLGINIDLVRKD</sequence>
<dbReference type="Pfam" id="PF10385">
    <property type="entry name" value="RNA_pol_Rpb2_45"/>
    <property type="match status" value="1"/>
</dbReference>
<dbReference type="EMBL" id="JAGFNY010000037">
    <property type="protein sequence ID" value="MBW7570937.1"/>
    <property type="molecule type" value="Genomic_DNA"/>
</dbReference>
<name>A0ABS7DI12_9GAMM</name>
<evidence type="ECO:0000259" key="9">
    <source>
        <dbReference type="Pfam" id="PF00562"/>
    </source>
</evidence>
<dbReference type="Gene3D" id="2.40.270.10">
    <property type="entry name" value="DNA-directed RNA polymerase, subunit 2, domain 6"/>
    <property type="match status" value="2"/>
</dbReference>
<keyword evidence="16" id="KW-1185">Reference proteome</keyword>
<evidence type="ECO:0000259" key="13">
    <source>
        <dbReference type="Pfam" id="PF04565"/>
    </source>
</evidence>
<dbReference type="InterPro" id="IPR014724">
    <property type="entry name" value="RNA_pol_RPB2_OB-fold"/>
</dbReference>
<dbReference type="Pfam" id="PF04563">
    <property type="entry name" value="RNA_pol_Rpb2_1"/>
    <property type="match status" value="1"/>
</dbReference>
<dbReference type="InterPro" id="IPR007644">
    <property type="entry name" value="RNA_pol_bsu_protrusion"/>
</dbReference>
<feature type="domain" description="RNA polymerase Rpb2" evidence="13">
    <location>
        <begin position="662"/>
        <end position="729"/>
    </location>
</feature>
<dbReference type="Pfam" id="PF04561">
    <property type="entry name" value="RNA_pol_Rpb2_2"/>
    <property type="match status" value="2"/>
</dbReference>
<evidence type="ECO:0000259" key="11">
    <source>
        <dbReference type="Pfam" id="PF04561"/>
    </source>
</evidence>
<evidence type="ECO:0000256" key="5">
    <source>
        <dbReference type="ARBA" id="ARBA00048552"/>
    </source>
</evidence>